<name>A0A366H0G5_9BACT</name>
<dbReference type="AlphaFoldDB" id="A0A366H0G5"/>
<evidence type="ECO:0000313" key="2">
    <source>
        <dbReference type="Proteomes" id="UP000253426"/>
    </source>
</evidence>
<comment type="caution">
    <text evidence="1">The sequence shown here is derived from an EMBL/GenBank/DDBJ whole genome shotgun (WGS) entry which is preliminary data.</text>
</comment>
<reference evidence="1 2" key="1">
    <citation type="submission" date="2018-06" db="EMBL/GenBank/DDBJ databases">
        <title>Genomic Encyclopedia of Type Strains, Phase IV (KMG-IV): sequencing the most valuable type-strain genomes for metagenomic binning, comparative biology and taxonomic classification.</title>
        <authorList>
            <person name="Goeker M."/>
        </authorList>
    </citation>
    <scope>NUCLEOTIDE SEQUENCE [LARGE SCALE GENOMIC DNA]</scope>
    <source>
        <strain evidence="1 2">DSM 25532</strain>
    </source>
</reference>
<evidence type="ECO:0000313" key="1">
    <source>
        <dbReference type="EMBL" id="RBP35326.1"/>
    </source>
</evidence>
<keyword evidence="2" id="KW-1185">Reference proteome</keyword>
<dbReference type="RefSeq" id="WP_113962404.1">
    <property type="nucleotide sequence ID" value="NZ_QNRR01000023.1"/>
</dbReference>
<dbReference type="EMBL" id="QNRR01000023">
    <property type="protein sequence ID" value="RBP35326.1"/>
    <property type="molecule type" value="Genomic_DNA"/>
</dbReference>
<gene>
    <name evidence="1" type="ORF">DES53_12322</name>
</gene>
<dbReference type="Proteomes" id="UP000253426">
    <property type="component" value="Unassembled WGS sequence"/>
</dbReference>
<organism evidence="1 2">
    <name type="scientific">Roseimicrobium gellanilyticum</name>
    <dbReference type="NCBI Taxonomy" id="748857"/>
    <lineage>
        <taxon>Bacteria</taxon>
        <taxon>Pseudomonadati</taxon>
        <taxon>Verrucomicrobiota</taxon>
        <taxon>Verrucomicrobiia</taxon>
        <taxon>Verrucomicrobiales</taxon>
        <taxon>Verrucomicrobiaceae</taxon>
        <taxon>Roseimicrobium</taxon>
    </lineage>
</organism>
<dbReference type="PROSITE" id="PS51257">
    <property type="entry name" value="PROKAR_LIPOPROTEIN"/>
    <property type="match status" value="1"/>
</dbReference>
<accession>A0A366H0G5</accession>
<sequence>MRAHHHQHRSRSASTRPFLAAVLAVLLAGAGGGCISPLGFKSSSVYSREEFVALVKKYPWNWDNMFYRGTDSKYHQFITRIGGNSAYFCVPVADLKLSSTKPVNEHLIEVHPEDGFRFGPGTKTWY</sequence>
<protein>
    <submittedName>
        <fullName evidence="1">Uncharacterized protein</fullName>
    </submittedName>
</protein>
<proteinExistence type="predicted"/>